<proteinExistence type="predicted"/>
<sequence>MAQSCLLSQHSLLYTKTKFPIISNSVKPFKLQNPSSFNNNSSTFSRSLPLTSRRRTRHSSFLTFAGDEGNSEDPYKSLNVFISNLPDGLRLGKLSMLFEEVGIVDGASLNAGNVDGKSFASVTMSTVEEVEKAIEKFNGYVLNGKLLTVSREKPKPRRAYYSAHFYISVSNLPKDVDSGRLEEIFSKYGRVYNVRIDYNEQLDESTGYLTMTNETQMNNAIAALDGQSLDGKVFRLFVETLETKK</sequence>
<reference evidence="1" key="1">
    <citation type="submission" date="2023-10" db="EMBL/GenBank/DDBJ databases">
        <authorList>
            <person name="Rodriguez Cubillos JULIANA M."/>
            <person name="De Vega J."/>
        </authorList>
    </citation>
    <scope>NUCLEOTIDE SEQUENCE</scope>
</reference>
<protein>
    <submittedName>
        <fullName evidence="1">Uncharacterized protein</fullName>
    </submittedName>
</protein>
<name>A0ACB0I745_TRIPR</name>
<accession>A0ACB0I745</accession>
<dbReference type="EMBL" id="CASHSV030000001">
    <property type="protein sequence ID" value="CAJ2627911.1"/>
    <property type="molecule type" value="Genomic_DNA"/>
</dbReference>
<evidence type="ECO:0000313" key="1">
    <source>
        <dbReference type="EMBL" id="CAJ2627911.1"/>
    </source>
</evidence>
<comment type="caution">
    <text evidence="1">The sequence shown here is derived from an EMBL/GenBank/DDBJ whole genome shotgun (WGS) entry which is preliminary data.</text>
</comment>
<gene>
    <name evidence="1" type="ORF">MILVUS5_LOCUS266</name>
</gene>
<organism evidence="1 2">
    <name type="scientific">Trifolium pratense</name>
    <name type="common">Red clover</name>
    <dbReference type="NCBI Taxonomy" id="57577"/>
    <lineage>
        <taxon>Eukaryota</taxon>
        <taxon>Viridiplantae</taxon>
        <taxon>Streptophyta</taxon>
        <taxon>Embryophyta</taxon>
        <taxon>Tracheophyta</taxon>
        <taxon>Spermatophyta</taxon>
        <taxon>Magnoliopsida</taxon>
        <taxon>eudicotyledons</taxon>
        <taxon>Gunneridae</taxon>
        <taxon>Pentapetalae</taxon>
        <taxon>rosids</taxon>
        <taxon>fabids</taxon>
        <taxon>Fabales</taxon>
        <taxon>Fabaceae</taxon>
        <taxon>Papilionoideae</taxon>
        <taxon>50 kb inversion clade</taxon>
        <taxon>NPAAA clade</taxon>
        <taxon>Hologalegina</taxon>
        <taxon>IRL clade</taxon>
        <taxon>Trifolieae</taxon>
        <taxon>Trifolium</taxon>
    </lineage>
</organism>
<dbReference type="Proteomes" id="UP001177021">
    <property type="component" value="Unassembled WGS sequence"/>
</dbReference>
<evidence type="ECO:0000313" key="2">
    <source>
        <dbReference type="Proteomes" id="UP001177021"/>
    </source>
</evidence>
<keyword evidence="2" id="KW-1185">Reference proteome</keyword>